<dbReference type="EMBL" id="PUFI01000014">
    <property type="protein sequence ID" value="TDG68052.1"/>
    <property type="molecule type" value="Genomic_DNA"/>
</dbReference>
<accession>A0A4R5N820</accession>
<dbReference type="Pfam" id="PF05866">
    <property type="entry name" value="RusA"/>
    <property type="match status" value="1"/>
</dbReference>
<protein>
    <submittedName>
        <fullName evidence="1">Uncharacterized protein</fullName>
    </submittedName>
</protein>
<comment type="caution">
    <text evidence="1">The sequence shown here is derived from an EMBL/GenBank/DDBJ whole genome shotgun (WGS) entry which is preliminary data.</text>
</comment>
<dbReference type="AlphaFoldDB" id="A0A4R5N820"/>
<gene>
    <name evidence="1" type="ORF">C5L23_000358</name>
</gene>
<dbReference type="InterPro" id="IPR036614">
    <property type="entry name" value="RusA-like_sf"/>
</dbReference>
<dbReference type="GO" id="GO:0006281">
    <property type="term" value="P:DNA repair"/>
    <property type="evidence" value="ECO:0007669"/>
    <property type="project" value="InterPro"/>
</dbReference>
<evidence type="ECO:0000313" key="2">
    <source>
        <dbReference type="Proteomes" id="UP000295681"/>
    </source>
</evidence>
<dbReference type="RefSeq" id="WP_133264385.1">
    <property type="nucleotide sequence ID" value="NZ_JAGYGP010000001.1"/>
</dbReference>
<dbReference type="InterPro" id="IPR008822">
    <property type="entry name" value="Endonuclease_RusA-like"/>
</dbReference>
<dbReference type="GO" id="GO:0006310">
    <property type="term" value="P:DNA recombination"/>
    <property type="evidence" value="ECO:0007669"/>
    <property type="project" value="InterPro"/>
</dbReference>
<dbReference type="Gene3D" id="3.30.1330.70">
    <property type="entry name" value="Holliday junction resolvase RusA"/>
    <property type="match status" value="1"/>
</dbReference>
<keyword evidence="2" id="KW-1185">Reference proteome</keyword>
<dbReference type="Proteomes" id="UP000295681">
    <property type="component" value="Unassembled WGS sequence"/>
</dbReference>
<sequence length="151" mass="17557">MLDTTTSFDFKTELINKPHPHNGMVFNTKLKRAIPNKKERAYQAELQLQIARYMHNNKISMFGKVPLYVEYEFGFEPLKSFSKKDRVAALLRKLLPVSNRNQGDLDNLEKSTQDVLNGLAIDDDRFIVAKYSVKYYTEKPCVAIRIKELEI</sequence>
<proteinExistence type="predicted"/>
<dbReference type="SUPFAM" id="SSF103084">
    <property type="entry name" value="Holliday junction resolvase RusA"/>
    <property type="match status" value="1"/>
</dbReference>
<reference evidence="1 2" key="1">
    <citation type="journal article" date="2019" name="Appl. Microbiol. Biotechnol.">
        <title>Uncovering carbohydrate metabolism through a genotype-phenotype association study of 56 lactic acid bacteria genomes.</title>
        <authorList>
            <person name="Buron-Moles G."/>
            <person name="Chailyan A."/>
            <person name="Dolejs I."/>
            <person name="Forster J."/>
            <person name="Miks M.H."/>
        </authorList>
    </citation>
    <scope>NUCLEOTIDE SEQUENCE [LARGE SCALE GENOMIC DNA]</scope>
    <source>
        <strain evidence="1 2">ATCC 700006</strain>
    </source>
</reference>
<evidence type="ECO:0000313" key="1">
    <source>
        <dbReference type="EMBL" id="TDG68052.1"/>
    </source>
</evidence>
<name>A0A4R5N820_9LACO</name>
<dbReference type="GO" id="GO:0000287">
    <property type="term" value="F:magnesium ion binding"/>
    <property type="evidence" value="ECO:0007669"/>
    <property type="project" value="InterPro"/>
</dbReference>
<organism evidence="1 2">
    <name type="scientific">Leuconostoc fallax</name>
    <dbReference type="NCBI Taxonomy" id="1251"/>
    <lineage>
        <taxon>Bacteria</taxon>
        <taxon>Bacillati</taxon>
        <taxon>Bacillota</taxon>
        <taxon>Bacilli</taxon>
        <taxon>Lactobacillales</taxon>
        <taxon>Lactobacillaceae</taxon>
        <taxon>Leuconostoc</taxon>
    </lineage>
</organism>